<feature type="chain" id="PRO_5013045162" description="Secreted protein" evidence="1">
    <location>
        <begin position="19"/>
        <end position="151"/>
    </location>
</feature>
<evidence type="ECO:0008006" key="4">
    <source>
        <dbReference type="Google" id="ProtNLM"/>
    </source>
</evidence>
<dbReference type="EMBL" id="LSRX01000796">
    <property type="protein sequence ID" value="OLP88749.1"/>
    <property type="molecule type" value="Genomic_DNA"/>
</dbReference>
<gene>
    <name evidence="2" type="ORF">AK812_SmicGene29884</name>
</gene>
<evidence type="ECO:0000256" key="1">
    <source>
        <dbReference type="SAM" id="SignalP"/>
    </source>
</evidence>
<feature type="signal peptide" evidence="1">
    <location>
        <begin position="1"/>
        <end position="18"/>
    </location>
</feature>
<reference evidence="2 3" key="1">
    <citation type="submission" date="2016-02" db="EMBL/GenBank/DDBJ databases">
        <title>Genome analysis of coral dinoflagellate symbionts highlights evolutionary adaptations to a symbiotic lifestyle.</title>
        <authorList>
            <person name="Aranda M."/>
            <person name="Li Y."/>
            <person name="Liew Y.J."/>
            <person name="Baumgarten S."/>
            <person name="Simakov O."/>
            <person name="Wilson M."/>
            <person name="Piel J."/>
            <person name="Ashoor H."/>
            <person name="Bougouffa S."/>
            <person name="Bajic V.B."/>
            <person name="Ryu T."/>
            <person name="Ravasi T."/>
            <person name="Bayer T."/>
            <person name="Micklem G."/>
            <person name="Kim H."/>
            <person name="Bhak J."/>
            <person name="Lajeunesse T.C."/>
            <person name="Voolstra C.R."/>
        </authorList>
    </citation>
    <scope>NUCLEOTIDE SEQUENCE [LARGE SCALE GENOMIC DNA]</scope>
    <source>
        <strain evidence="2 3">CCMP2467</strain>
    </source>
</reference>
<evidence type="ECO:0000313" key="2">
    <source>
        <dbReference type="EMBL" id="OLP88749.1"/>
    </source>
</evidence>
<dbReference type="OrthoDB" id="10464098at2759"/>
<comment type="caution">
    <text evidence="2">The sequence shown here is derived from an EMBL/GenBank/DDBJ whole genome shotgun (WGS) entry which is preliminary data.</text>
</comment>
<protein>
    <recommendedName>
        <fullName evidence="4">Secreted protein</fullName>
    </recommendedName>
</protein>
<proteinExistence type="predicted"/>
<evidence type="ECO:0000313" key="3">
    <source>
        <dbReference type="Proteomes" id="UP000186817"/>
    </source>
</evidence>
<organism evidence="2 3">
    <name type="scientific">Symbiodinium microadriaticum</name>
    <name type="common">Dinoflagellate</name>
    <name type="synonym">Zooxanthella microadriatica</name>
    <dbReference type="NCBI Taxonomy" id="2951"/>
    <lineage>
        <taxon>Eukaryota</taxon>
        <taxon>Sar</taxon>
        <taxon>Alveolata</taxon>
        <taxon>Dinophyceae</taxon>
        <taxon>Suessiales</taxon>
        <taxon>Symbiodiniaceae</taxon>
        <taxon>Symbiodinium</taxon>
    </lineage>
</organism>
<keyword evidence="1" id="KW-0732">Signal</keyword>
<name>A0A1Q9D0P8_SYMMI</name>
<keyword evidence="3" id="KW-1185">Reference proteome</keyword>
<dbReference type="AlphaFoldDB" id="A0A1Q9D0P8"/>
<sequence length="151" mass="15969">MPAAFGWLLLCALARASAKTSISNQLSTPLSGITYSASAADRSVMCGAGMWKWSTILEYASPLACCLLGHQSSLDLARIQSCPSHQQQIQKVNLVHAPIKAVLPSVERAVAEPPLQPAGIAGSTPIAFGGGAVMSERHFRDLRRQDPAAFV</sequence>
<accession>A0A1Q9D0P8</accession>
<dbReference type="Proteomes" id="UP000186817">
    <property type="component" value="Unassembled WGS sequence"/>
</dbReference>